<dbReference type="GeneID" id="19129467"/>
<protein>
    <recommendedName>
        <fullName evidence="4">BZIP domain-containing protein</fullName>
    </recommendedName>
</protein>
<reference evidence="2 3" key="1">
    <citation type="journal article" date="2013" name="PLoS Genet.">
        <title>Comparative genome structure, secondary metabolite, and effector coding capacity across Cochliobolus pathogens.</title>
        <authorList>
            <person name="Condon B.J."/>
            <person name="Leng Y."/>
            <person name="Wu D."/>
            <person name="Bushley K.E."/>
            <person name="Ohm R.A."/>
            <person name="Otillar R."/>
            <person name="Martin J."/>
            <person name="Schackwitz W."/>
            <person name="Grimwood J."/>
            <person name="MohdZainudin N."/>
            <person name="Xue C."/>
            <person name="Wang R."/>
            <person name="Manning V.A."/>
            <person name="Dhillon B."/>
            <person name="Tu Z.J."/>
            <person name="Steffenson B.J."/>
            <person name="Salamov A."/>
            <person name="Sun H."/>
            <person name="Lowry S."/>
            <person name="LaButti K."/>
            <person name="Han J."/>
            <person name="Copeland A."/>
            <person name="Lindquist E."/>
            <person name="Barry K."/>
            <person name="Schmutz J."/>
            <person name="Baker S.E."/>
            <person name="Ciuffetti L.M."/>
            <person name="Grigoriev I.V."/>
            <person name="Zhong S."/>
            <person name="Turgeon B.G."/>
        </authorList>
    </citation>
    <scope>NUCLEOTIDE SEQUENCE [LARGE SCALE GENOMIC DNA]</scope>
    <source>
        <strain evidence="2 3">ATCC 44560</strain>
    </source>
</reference>
<dbReference type="STRING" id="930090.W6YR55"/>
<feature type="coiled-coil region" evidence="1">
    <location>
        <begin position="42"/>
        <end position="92"/>
    </location>
</feature>
<organism evidence="2 3">
    <name type="scientific">Bipolaris oryzae ATCC 44560</name>
    <dbReference type="NCBI Taxonomy" id="930090"/>
    <lineage>
        <taxon>Eukaryota</taxon>
        <taxon>Fungi</taxon>
        <taxon>Dikarya</taxon>
        <taxon>Ascomycota</taxon>
        <taxon>Pezizomycotina</taxon>
        <taxon>Dothideomycetes</taxon>
        <taxon>Pleosporomycetidae</taxon>
        <taxon>Pleosporales</taxon>
        <taxon>Pleosporineae</taxon>
        <taxon>Pleosporaceae</taxon>
        <taxon>Bipolaris</taxon>
    </lineage>
</organism>
<dbReference type="RefSeq" id="XP_007693360.1">
    <property type="nucleotide sequence ID" value="XM_007695170.1"/>
</dbReference>
<evidence type="ECO:0000256" key="1">
    <source>
        <dbReference type="SAM" id="Coils"/>
    </source>
</evidence>
<name>W6YR55_COCMI</name>
<dbReference type="HOGENOM" id="CLU_084857_0_0_1"/>
<sequence length="283" mass="31628">MTSRQPPVTRPQLRTRISDNRVTSIGKATDRERIRNNQRRCRARQKEYIATLEDRIRELESDHGESRANKKLEELTAENKSLKQLLQSLGLRDEFLEAYKTAVKIAPNISLPPLDDARCNRASQCLSSSTALESSQLLQVATSENQAEQTIEPFLDVSVSEQESLGFSQMDAPLSWELLDFPTASTSALELVEPDINTERLGQLTMDTLVTEAPSNAITVEHISDTTTLCSWALSLVLRSNMKGYSTADLELMLRVGYRYGATPTEDCRINNKVLLGVLANII</sequence>
<dbReference type="PANTHER" id="PTHR42070">
    <property type="entry name" value="FILAMENT ASSOCIATED PROTEIN, PUTATIVE (AFU_ORTHOLOGUE AFUA_8G06630)-RELATED"/>
    <property type="match status" value="1"/>
</dbReference>
<dbReference type="EMBL" id="KI964196">
    <property type="protein sequence ID" value="EUC40115.1"/>
    <property type="molecule type" value="Genomic_DNA"/>
</dbReference>
<evidence type="ECO:0008006" key="4">
    <source>
        <dbReference type="Google" id="ProtNLM"/>
    </source>
</evidence>
<gene>
    <name evidence="2" type="ORF">COCMIDRAFT_9942</name>
</gene>
<proteinExistence type="predicted"/>
<keyword evidence="3" id="KW-1185">Reference proteome</keyword>
<dbReference type="InterPro" id="IPR046347">
    <property type="entry name" value="bZIP_sf"/>
</dbReference>
<dbReference type="AlphaFoldDB" id="W6YR55"/>
<accession>W6YR55</accession>
<dbReference type="PANTHER" id="PTHR42070:SF1">
    <property type="entry name" value="FILAMENT ASSOCIATED PROTEIN, PUTATIVE (AFU_ORTHOLOGUE AFUA_8G06630)-RELATED"/>
    <property type="match status" value="1"/>
</dbReference>
<dbReference type="eggNOG" id="ENOG502SV9P">
    <property type="taxonomic scope" value="Eukaryota"/>
</dbReference>
<dbReference type="Proteomes" id="UP000054032">
    <property type="component" value="Unassembled WGS sequence"/>
</dbReference>
<dbReference type="KEGG" id="bor:COCMIDRAFT_9942"/>
<keyword evidence="1" id="KW-0175">Coiled coil</keyword>
<evidence type="ECO:0000313" key="2">
    <source>
        <dbReference type="EMBL" id="EUC40115.1"/>
    </source>
</evidence>
<evidence type="ECO:0000313" key="3">
    <source>
        <dbReference type="Proteomes" id="UP000054032"/>
    </source>
</evidence>
<dbReference type="CDD" id="cd14688">
    <property type="entry name" value="bZIP_YAP"/>
    <property type="match status" value="1"/>
</dbReference>
<dbReference type="Gene3D" id="1.20.5.170">
    <property type="match status" value="1"/>
</dbReference>
<dbReference type="OrthoDB" id="4505928at2759"/>
<dbReference type="GO" id="GO:0003700">
    <property type="term" value="F:DNA-binding transcription factor activity"/>
    <property type="evidence" value="ECO:0007669"/>
    <property type="project" value="InterPro"/>
</dbReference>
<dbReference type="SUPFAM" id="SSF57959">
    <property type="entry name" value="Leucine zipper domain"/>
    <property type="match status" value="1"/>
</dbReference>